<gene>
    <name evidence="1" type="ORF">H9631_08945</name>
</gene>
<proteinExistence type="predicted"/>
<dbReference type="EMBL" id="JACSPV010000011">
    <property type="protein sequence ID" value="MBD8005207.1"/>
    <property type="molecule type" value="Genomic_DNA"/>
</dbReference>
<comment type="caution">
    <text evidence="1">The sequence shown here is derived from an EMBL/GenBank/DDBJ whole genome shotgun (WGS) entry which is preliminary data.</text>
</comment>
<reference evidence="1 2" key="1">
    <citation type="submission" date="2020-08" db="EMBL/GenBank/DDBJ databases">
        <title>A Genomic Blueprint of the Chicken Gut Microbiome.</title>
        <authorList>
            <person name="Gilroy R."/>
            <person name="Ravi A."/>
            <person name="Getino M."/>
            <person name="Pursley I."/>
            <person name="Horton D.L."/>
            <person name="Alikhan N.-F."/>
            <person name="Baker D."/>
            <person name="Gharbi K."/>
            <person name="Hall N."/>
            <person name="Watson M."/>
            <person name="Adriaenssens E.M."/>
            <person name="Foster-Nyarko E."/>
            <person name="Jarju S."/>
            <person name="Secka A."/>
            <person name="Antonio M."/>
            <person name="Oren A."/>
            <person name="Chaudhuri R."/>
            <person name="La Ragione R.M."/>
            <person name="Hildebrand F."/>
            <person name="Pallen M.J."/>
        </authorList>
    </citation>
    <scope>NUCLEOTIDE SEQUENCE [LARGE SCALE GENOMIC DNA]</scope>
    <source>
        <strain evidence="1 2">Sa1BUA2</strain>
    </source>
</reference>
<evidence type="ECO:0000313" key="2">
    <source>
        <dbReference type="Proteomes" id="UP000648182"/>
    </source>
</evidence>
<dbReference type="RefSeq" id="WP_191811941.1">
    <property type="nucleotide sequence ID" value="NZ_JACSPV010000011.1"/>
</dbReference>
<sequence length="77" mass="8974">MIKERASEDLLVRELNRKLLFGEIEEKVLSVTYNLLSDRLYTLDDAISELIETIILLEREQQAIVDEIGRLRGDSRL</sequence>
<accession>A0ABR8VKA4</accession>
<keyword evidence="2" id="KW-1185">Reference proteome</keyword>
<evidence type="ECO:0000313" key="1">
    <source>
        <dbReference type="EMBL" id="MBD8005207.1"/>
    </source>
</evidence>
<protein>
    <submittedName>
        <fullName evidence="1">Uncharacterized protein</fullName>
    </submittedName>
</protein>
<dbReference type="Proteomes" id="UP000648182">
    <property type="component" value="Unassembled WGS sequence"/>
</dbReference>
<organism evidence="1 2">
    <name type="scientific">Bacillus norwichensis</name>
    <dbReference type="NCBI Taxonomy" id="2762217"/>
    <lineage>
        <taxon>Bacteria</taxon>
        <taxon>Bacillati</taxon>
        <taxon>Bacillota</taxon>
        <taxon>Bacilli</taxon>
        <taxon>Bacillales</taxon>
        <taxon>Bacillaceae</taxon>
        <taxon>Bacillus</taxon>
    </lineage>
</organism>
<name>A0ABR8VKA4_9BACI</name>